<evidence type="ECO:0000256" key="1">
    <source>
        <dbReference type="PROSITE-ProRule" id="PRU00169"/>
    </source>
</evidence>
<reference evidence="4 5" key="1">
    <citation type="submission" date="2018-07" db="EMBL/GenBank/DDBJ databases">
        <authorList>
            <person name="Peeters C."/>
        </authorList>
    </citation>
    <scope>NUCLEOTIDE SEQUENCE [LARGE SCALE GENOMIC DNA]</scope>
    <source>
        <strain evidence="4 5">LMG 3411</strain>
    </source>
</reference>
<keyword evidence="1" id="KW-0597">Phosphoprotein</keyword>
<protein>
    <submittedName>
        <fullName evidence="4">Phytochrome-like protein cph2</fullName>
    </submittedName>
</protein>
<dbReference type="RefSeq" id="WP_129529053.1">
    <property type="nucleotide sequence ID" value="NZ_UFQB01000018.1"/>
</dbReference>
<dbReference type="Pfam" id="PF00072">
    <property type="entry name" value="Response_reg"/>
    <property type="match status" value="1"/>
</dbReference>
<dbReference type="InterPro" id="IPR001633">
    <property type="entry name" value="EAL_dom"/>
</dbReference>
<name>A0A446CM54_9BURK</name>
<dbReference type="Gene3D" id="3.40.50.2300">
    <property type="match status" value="1"/>
</dbReference>
<dbReference type="SUPFAM" id="SSF52172">
    <property type="entry name" value="CheY-like"/>
    <property type="match status" value="1"/>
</dbReference>
<gene>
    <name evidence="4" type="primary">cph2_3</name>
    <name evidence="4" type="ORF">AGI3411_03939</name>
</gene>
<sequence>MLSAYKVLVLDDHAFQCAHLKDMLEEAGFSHVDTLQSAGDALRSIRDDGYNLVVMDVNMPVMDGAQFIHELARQDLTPMLAIVTGCSRRMANSISLMAKERGLAVLGAFVKPVSHEQIDSLAVGLLRKTPAGARFSVPRTDCASSLLDRNSVKSALRDGSIRAWFQPKKSLSSGQIVGAEALMRWQHQELGLMMPSSFLKTLRDYGLDHDLLIRMLEDGLKAYRIWRGQGYRIPISINLPTSLLDRPQLPDELYYMVTNSGLPAEDVTFELLEDDMTVDAGQYYMGTSRLRLKGFGLSQDDFGKGYSTMYSLISTPFTELKIDRAFVCGAAKDEVRAAALVSSVQLGRQLGLQVTAEGVETMQDLQFVRQVGCDYAQGYLISAAVDVSAFSRLLANKPNPCFSTCTPPH</sequence>
<keyword evidence="5" id="KW-1185">Reference proteome</keyword>
<dbReference type="PANTHER" id="PTHR33121:SF71">
    <property type="entry name" value="OXYGEN SENSOR PROTEIN DOSP"/>
    <property type="match status" value="1"/>
</dbReference>
<feature type="domain" description="Response regulatory" evidence="2">
    <location>
        <begin position="6"/>
        <end position="126"/>
    </location>
</feature>
<evidence type="ECO:0000259" key="3">
    <source>
        <dbReference type="PROSITE" id="PS50883"/>
    </source>
</evidence>
<dbReference type="EMBL" id="UFQB01000018">
    <property type="protein sequence ID" value="SSW69014.1"/>
    <property type="molecule type" value="Genomic_DNA"/>
</dbReference>
<dbReference type="InterPro" id="IPR001789">
    <property type="entry name" value="Sig_transdc_resp-reg_receiver"/>
</dbReference>
<dbReference type="CDD" id="cd01948">
    <property type="entry name" value="EAL"/>
    <property type="match status" value="1"/>
</dbReference>
<dbReference type="PROSITE" id="PS50883">
    <property type="entry name" value="EAL"/>
    <property type="match status" value="1"/>
</dbReference>
<dbReference type="SMART" id="SM00448">
    <property type="entry name" value="REC"/>
    <property type="match status" value="1"/>
</dbReference>
<accession>A0A446CM54</accession>
<organism evidence="4 5">
    <name type="scientific">Achromobacter agilis</name>
    <dbReference type="NCBI Taxonomy" id="1353888"/>
    <lineage>
        <taxon>Bacteria</taxon>
        <taxon>Pseudomonadati</taxon>
        <taxon>Pseudomonadota</taxon>
        <taxon>Betaproteobacteria</taxon>
        <taxon>Burkholderiales</taxon>
        <taxon>Alcaligenaceae</taxon>
        <taxon>Achromobacter</taxon>
    </lineage>
</organism>
<dbReference type="Proteomes" id="UP000289184">
    <property type="component" value="Unassembled WGS sequence"/>
</dbReference>
<dbReference type="InterPro" id="IPR050706">
    <property type="entry name" value="Cyclic-di-GMP_PDE-like"/>
</dbReference>
<proteinExistence type="predicted"/>
<dbReference type="PANTHER" id="PTHR33121">
    <property type="entry name" value="CYCLIC DI-GMP PHOSPHODIESTERASE PDEF"/>
    <property type="match status" value="1"/>
</dbReference>
<dbReference type="Pfam" id="PF00563">
    <property type="entry name" value="EAL"/>
    <property type="match status" value="1"/>
</dbReference>
<evidence type="ECO:0000313" key="5">
    <source>
        <dbReference type="Proteomes" id="UP000289184"/>
    </source>
</evidence>
<dbReference type="Gene3D" id="3.20.20.450">
    <property type="entry name" value="EAL domain"/>
    <property type="match status" value="1"/>
</dbReference>
<dbReference type="InterPro" id="IPR011006">
    <property type="entry name" value="CheY-like_superfamily"/>
</dbReference>
<evidence type="ECO:0000259" key="2">
    <source>
        <dbReference type="PROSITE" id="PS50110"/>
    </source>
</evidence>
<feature type="domain" description="EAL" evidence="3">
    <location>
        <begin position="145"/>
        <end position="398"/>
    </location>
</feature>
<dbReference type="GO" id="GO:0071111">
    <property type="term" value="F:cyclic-guanylate-specific phosphodiesterase activity"/>
    <property type="evidence" value="ECO:0007669"/>
    <property type="project" value="InterPro"/>
</dbReference>
<dbReference type="SMART" id="SM00052">
    <property type="entry name" value="EAL"/>
    <property type="match status" value="1"/>
</dbReference>
<dbReference type="OrthoDB" id="9813903at2"/>
<feature type="modified residue" description="4-aspartylphosphate" evidence="1">
    <location>
        <position position="56"/>
    </location>
</feature>
<dbReference type="InterPro" id="IPR035919">
    <property type="entry name" value="EAL_sf"/>
</dbReference>
<evidence type="ECO:0000313" key="4">
    <source>
        <dbReference type="EMBL" id="SSW69014.1"/>
    </source>
</evidence>
<dbReference type="AlphaFoldDB" id="A0A446CM54"/>
<dbReference type="PROSITE" id="PS50110">
    <property type="entry name" value="RESPONSE_REGULATORY"/>
    <property type="match status" value="1"/>
</dbReference>
<dbReference type="GO" id="GO:0000160">
    <property type="term" value="P:phosphorelay signal transduction system"/>
    <property type="evidence" value="ECO:0007669"/>
    <property type="project" value="InterPro"/>
</dbReference>
<dbReference type="SUPFAM" id="SSF141868">
    <property type="entry name" value="EAL domain-like"/>
    <property type="match status" value="1"/>
</dbReference>